<evidence type="ECO:0000256" key="1">
    <source>
        <dbReference type="SAM" id="Phobius"/>
    </source>
</evidence>
<dbReference type="KEGG" id="them:FPV09_04430"/>
<keyword evidence="1" id="KW-0812">Transmembrane</keyword>
<dbReference type="AlphaFoldDB" id="A0A5C0SL48"/>
<evidence type="ECO:0000313" key="2">
    <source>
        <dbReference type="EMBL" id="QEK14476.1"/>
    </source>
</evidence>
<organism evidence="2 3">
    <name type="scientific">Thermococcus aciditolerans</name>
    <dbReference type="NCBI Taxonomy" id="2598455"/>
    <lineage>
        <taxon>Archaea</taxon>
        <taxon>Methanobacteriati</taxon>
        <taxon>Methanobacteriota</taxon>
        <taxon>Thermococci</taxon>
        <taxon>Thermococcales</taxon>
        <taxon>Thermococcaceae</taxon>
        <taxon>Thermococcus</taxon>
    </lineage>
</organism>
<feature type="transmembrane region" description="Helical" evidence="1">
    <location>
        <begin position="238"/>
        <end position="255"/>
    </location>
</feature>
<evidence type="ECO:0008006" key="4">
    <source>
        <dbReference type="Google" id="ProtNLM"/>
    </source>
</evidence>
<sequence length="303" mass="33826">METPSIEVDKTLRSKKFVGLLIVALLVTYALPFPLMSGFMESYGRVKEILRLMEKENDAINCHAVFNFNPDFFGEHGMKCDETYYRPNETTVSCCGMQVYRDTYWKYLRASSEMREKLPLMGIFAVWVFLTQLAFSYALVDAAVELARGRKKRVLESIKAGLKSLPALVAAELLTFVFVLIALILLAIPIAIFGPLGSFMAGIIATPAFALVVPAYYFTRNVGVVEEIWRVARANPGGYFTLGLGLSIVDVFLILQYEYYMGALTLLILLSLGAVRYVINSLGALWVYAETAPEEEEEIAGEL</sequence>
<feature type="transmembrane region" description="Helical" evidence="1">
    <location>
        <begin position="17"/>
        <end position="35"/>
    </location>
</feature>
<protein>
    <recommendedName>
        <fullName evidence="4">Transmembrane efflux pump</fullName>
    </recommendedName>
</protein>
<dbReference type="RefSeq" id="WP_148882519.1">
    <property type="nucleotide sequence ID" value="NZ_CP041932.1"/>
</dbReference>
<gene>
    <name evidence="2" type="ORF">FPV09_04430</name>
</gene>
<feature type="transmembrane region" description="Helical" evidence="1">
    <location>
        <begin position="199"/>
        <end position="218"/>
    </location>
</feature>
<feature type="transmembrane region" description="Helical" evidence="1">
    <location>
        <begin position="120"/>
        <end position="144"/>
    </location>
</feature>
<dbReference type="Proteomes" id="UP000322631">
    <property type="component" value="Chromosome"/>
</dbReference>
<feature type="transmembrane region" description="Helical" evidence="1">
    <location>
        <begin position="165"/>
        <end position="193"/>
    </location>
</feature>
<dbReference type="GeneID" id="41609075"/>
<evidence type="ECO:0000313" key="3">
    <source>
        <dbReference type="Proteomes" id="UP000322631"/>
    </source>
</evidence>
<keyword evidence="3" id="KW-1185">Reference proteome</keyword>
<proteinExistence type="predicted"/>
<keyword evidence="1" id="KW-1133">Transmembrane helix</keyword>
<keyword evidence="1" id="KW-0472">Membrane</keyword>
<reference evidence="2 3" key="1">
    <citation type="submission" date="2019-07" db="EMBL/GenBank/DDBJ databases">
        <title>Complete genome of Thermococcus acidophilus.</title>
        <authorList>
            <person name="Li X."/>
        </authorList>
    </citation>
    <scope>NUCLEOTIDE SEQUENCE [LARGE SCALE GENOMIC DNA]</scope>
    <source>
        <strain evidence="2 3">SY113</strain>
    </source>
</reference>
<dbReference type="EMBL" id="CP041932">
    <property type="protein sequence ID" value="QEK14476.1"/>
    <property type="molecule type" value="Genomic_DNA"/>
</dbReference>
<name>A0A5C0SL48_9EURY</name>
<feature type="transmembrane region" description="Helical" evidence="1">
    <location>
        <begin position="261"/>
        <end position="279"/>
    </location>
</feature>
<accession>A0A5C0SL48</accession>